<dbReference type="AlphaFoldDB" id="A0A1G7UVE7"/>
<dbReference type="EMBL" id="FNCK01000012">
    <property type="protein sequence ID" value="SDG51575.1"/>
    <property type="molecule type" value="Genomic_DNA"/>
</dbReference>
<evidence type="ECO:0000256" key="1">
    <source>
        <dbReference type="SAM" id="Coils"/>
    </source>
</evidence>
<dbReference type="Proteomes" id="UP000199708">
    <property type="component" value="Unassembled WGS sequence"/>
</dbReference>
<feature type="region of interest" description="Disordered" evidence="2">
    <location>
        <begin position="634"/>
        <end position="666"/>
    </location>
</feature>
<evidence type="ECO:0000256" key="2">
    <source>
        <dbReference type="SAM" id="MobiDB-lite"/>
    </source>
</evidence>
<organism evidence="3 4">
    <name type="scientific">Facklamia miroungae</name>
    <dbReference type="NCBI Taxonomy" id="120956"/>
    <lineage>
        <taxon>Bacteria</taxon>
        <taxon>Bacillati</taxon>
        <taxon>Bacillota</taxon>
        <taxon>Bacilli</taxon>
        <taxon>Lactobacillales</taxon>
        <taxon>Aerococcaceae</taxon>
        <taxon>Facklamia</taxon>
    </lineage>
</organism>
<dbReference type="OrthoDB" id="9811483at2"/>
<dbReference type="STRING" id="120956.SAMN05421791_11227"/>
<dbReference type="NCBIfam" id="TIGR03057">
    <property type="entry name" value="xxxLxxG_by_4"/>
    <property type="match status" value="2"/>
</dbReference>
<gene>
    <name evidence="3" type="ORF">SAMN05421791_11227</name>
</gene>
<accession>A0A1G7UVE7</accession>
<feature type="compositionally biased region" description="Basic and acidic residues" evidence="2">
    <location>
        <begin position="655"/>
        <end position="666"/>
    </location>
</feature>
<evidence type="ECO:0000313" key="3">
    <source>
        <dbReference type="EMBL" id="SDG51575.1"/>
    </source>
</evidence>
<protein>
    <submittedName>
        <fullName evidence="3">Putative membrane protein</fullName>
    </submittedName>
</protein>
<reference evidence="3 4" key="1">
    <citation type="submission" date="2016-10" db="EMBL/GenBank/DDBJ databases">
        <authorList>
            <person name="de Groot N.N."/>
        </authorList>
    </citation>
    <scope>NUCLEOTIDE SEQUENCE [LARGE SCALE GENOMIC DNA]</scope>
    <source>
        <strain evidence="3 4">ATCC BAA-466</strain>
    </source>
</reference>
<keyword evidence="1" id="KW-0175">Coiled coil</keyword>
<sequence length="666" mass="72933">MKTKLINKLLSGIIIMSILGTNLPNVLAKEVNGAKEEVVYGLLNHDGSINQAYIVNIFDQEGDITDYGDYTEVRNMTSENELKLDEGKVQFTNGKNKLYYEGKLKKQQLPWAIAIKYLLNQHEVTAQELVGQSGDLEIQLTIQENEQVDPFFFNNYGLQATLLFDTEKVKDIQAKEATIANVGKNKQLTYTVLPKQGANLSIKAKVENFEMEPIAINGININLGFDLEDAKLLEKIEELQSGVKQIDEGAGELKEGAWQLSEGSGQLASGSQRLEEGAVRVNNGIATLKTGIEQMHAGLEELDSHSEELRQGSDQFKALINASNDQLSLLSEKLGKLQQLNQASIEIQAGIEELNSGITQLNQSVGYQQYITALGQNGLDIQQLQAGNNNGMQAVNNLNQALSNVASQIRASEIENKEELAAQLDQIIAQTQAANLEQVFTGNNAMIDATAQYLETVSSSTTQLQAGSQDLNTAYSDFHTAIQEMVSTSDELTAELPKLSGSVEDLAAKYTQFDQGLDDYTGSLGKLVVSHQAILNGIRSLSEGSASLLEGSSSLDANLNQLVNASNDLYEGSDKLKQGSNEFKNKTAGLDQEVEQEIDATLSELTGNANQPISYASSKNGKIKSVQFVLKTEKIQADQEEPELEREEPQPSVWEKIKDLFQKKED</sequence>
<dbReference type="InterPro" id="IPR023908">
    <property type="entry name" value="xxxLxxG_rpt"/>
</dbReference>
<dbReference type="Gene3D" id="1.10.287.950">
    <property type="entry name" value="Methyl-accepting chemotaxis protein"/>
    <property type="match status" value="2"/>
</dbReference>
<name>A0A1G7UVE7_9LACT</name>
<proteinExistence type="predicted"/>
<keyword evidence="4" id="KW-1185">Reference proteome</keyword>
<dbReference type="RefSeq" id="WP_090290414.1">
    <property type="nucleotide sequence ID" value="NZ_FNCK01000012.1"/>
</dbReference>
<feature type="coiled-coil region" evidence="1">
    <location>
        <begin position="395"/>
        <end position="437"/>
    </location>
</feature>
<evidence type="ECO:0000313" key="4">
    <source>
        <dbReference type="Proteomes" id="UP000199708"/>
    </source>
</evidence>